<dbReference type="EnsemblMetazoa" id="GPPI002488-RA">
    <property type="protein sequence ID" value="GPPI002488-PA"/>
    <property type="gene ID" value="GPPI002488"/>
</dbReference>
<accession>A0A1B0AMZ6</accession>
<dbReference type="EMBL" id="JXJN01000666">
    <property type="status" value="NOT_ANNOTATED_CDS"/>
    <property type="molecule type" value="Genomic_DNA"/>
</dbReference>
<protein>
    <submittedName>
        <fullName evidence="1">Uncharacterized protein</fullName>
    </submittedName>
</protein>
<proteinExistence type="predicted"/>
<dbReference type="AlphaFoldDB" id="A0A1B0AMZ6"/>
<dbReference type="VEuPathDB" id="VectorBase:GPPI002488"/>
<reference evidence="2" key="1">
    <citation type="submission" date="2015-01" db="EMBL/GenBank/DDBJ databases">
        <authorList>
            <person name="Aksoy S."/>
            <person name="Warren W."/>
            <person name="Wilson R.K."/>
        </authorList>
    </citation>
    <scope>NUCLEOTIDE SEQUENCE [LARGE SCALE GENOMIC DNA]</scope>
    <source>
        <strain evidence="2">IAEA</strain>
    </source>
</reference>
<organism evidence="1 2">
    <name type="scientific">Glossina palpalis gambiensis</name>
    <dbReference type="NCBI Taxonomy" id="67801"/>
    <lineage>
        <taxon>Eukaryota</taxon>
        <taxon>Metazoa</taxon>
        <taxon>Ecdysozoa</taxon>
        <taxon>Arthropoda</taxon>
        <taxon>Hexapoda</taxon>
        <taxon>Insecta</taxon>
        <taxon>Pterygota</taxon>
        <taxon>Neoptera</taxon>
        <taxon>Endopterygota</taxon>
        <taxon>Diptera</taxon>
        <taxon>Brachycera</taxon>
        <taxon>Muscomorpha</taxon>
        <taxon>Hippoboscoidea</taxon>
        <taxon>Glossinidae</taxon>
        <taxon>Glossina</taxon>
    </lineage>
</organism>
<keyword evidence="2" id="KW-1185">Reference proteome</keyword>
<evidence type="ECO:0000313" key="1">
    <source>
        <dbReference type="EnsemblMetazoa" id="GPPI002488-PA"/>
    </source>
</evidence>
<sequence length="133" mass="15153">MPLGNQTKSLVDYGHPVVPWGMMPIAVIHYLLIITPTRTCVYDDCTDVHVHILENMIFWICKGGKVFSALVVYFPYTPEHVDPDPKCFLINSFIWRSTNIFGHNYRTFVVVGVMARLIEADYITDCTLINAAD</sequence>
<evidence type="ECO:0000313" key="2">
    <source>
        <dbReference type="Proteomes" id="UP000092460"/>
    </source>
</evidence>
<dbReference type="Proteomes" id="UP000092460">
    <property type="component" value="Unassembled WGS sequence"/>
</dbReference>
<reference evidence="1" key="2">
    <citation type="submission" date="2020-05" db="UniProtKB">
        <authorList>
            <consortium name="EnsemblMetazoa"/>
        </authorList>
    </citation>
    <scope>IDENTIFICATION</scope>
    <source>
        <strain evidence="1">IAEA</strain>
    </source>
</reference>
<name>A0A1B0AMZ6_9MUSC</name>